<keyword evidence="3 5" id="KW-0288">FMN</keyword>
<reference evidence="8 10" key="1">
    <citation type="submission" date="2019-08" db="EMBL/GenBank/DDBJ databases">
        <authorList>
            <person name="Kuhnert P."/>
        </authorList>
    </citation>
    <scope>NUCLEOTIDE SEQUENCE [LARGE SCALE GENOMIC DNA]</scope>
    <source>
        <strain evidence="8 10">B36.5</strain>
    </source>
</reference>
<dbReference type="AlphaFoldDB" id="A0AAF1DBH7"/>
<keyword evidence="4 5" id="KW-0560">Oxidoreductase</keyword>
<evidence type="ECO:0000259" key="6">
    <source>
        <dbReference type="Pfam" id="PF00881"/>
    </source>
</evidence>
<evidence type="ECO:0000256" key="3">
    <source>
        <dbReference type="ARBA" id="ARBA00022643"/>
    </source>
</evidence>
<dbReference type="InterPro" id="IPR000415">
    <property type="entry name" value="Nitroreductase-like"/>
</dbReference>
<evidence type="ECO:0000256" key="5">
    <source>
        <dbReference type="PIRNR" id="PIRNR005426"/>
    </source>
</evidence>
<evidence type="ECO:0000313" key="7">
    <source>
        <dbReference type="EMBL" id="QEJ96733.1"/>
    </source>
</evidence>
<proteinExistence type="inferred from homology"/>
<evidence type="ECO:0000313" key="9">
    <source>
        <dbReference type="EMBL" id="QEJ96893.1"/>
    </source>
</evidence>
<dbReference type="PANTHER" id="PTHR43425">
    <property type="entry name" value="OXYGEN-INSENSITIVE NADPH NITROREDUCTASE"/>
    <property type="match status" value="1"/>
</dbReference>
<evidence type="ECO:0000256" key="2">
    <source>
        <dbReference type="ARBA" id="ARBA00022630"/>
    </source>
</evidence>
<dbReference type="InterPro" id="IPR016446">
    <property type="entry name" value="Flavin_OxRdtase_Frp"/>
</dbReference>
<protein>
    <submittedName>
        <fullName evidence="8">NADPH-dependent oxidoreductase</fullName>
    </submittedName>
</protein>
<dbReference type="GO" id="GO:0016491">
    <property type="term" value="F:oxidoreductase activity"/>
    <property type="evidence" value="ECO:0007669"/>
    <property type="project" value="UniProtKB-UniRule"/>
</dbReference>
<organism evidence="8 10">
    <name type="scientific">Treponema phagedenis</name>
    <dbReference type="NCBI Taxonomy" id="162"/>
    <lineage>
        <taxon>Bacteria</taxon>
        <taxon>Pseudomonadati</taxon>
        <taxon>Spirochaetota</taxon>
        <taxon>Spirochaetia</taxon>
        <taxon>Spirochaetales</taxon>
        <taxon>Treponemataceae</taxon>
        <taxon>Treponema</taxon>
    </lineage>
</organism>
<accession>A0AAF1DBH7</accession>
<dbReference type="PIRSF" id="PIRSF005426">
    <property type="entry name" value="Frp"/>
    <property type="match status" value="1"/>
</dbReference>
<evidence type="ECO:0000313" key="8">
    <source>
        <dbReference type="EMBL" id="QEJ96804.1"/>
    </source>
</evidence>
<evidence type="ECO:0000256" key="4">
    <source>
        <dbReference type="ARBA" id="ARBA00023002"/>
    </source>
</evidence>
<evidence type="ECO:0000256" key="1">
    <source>
        <dbReference type="ARBA" id="ARBA00008366"/>
    </source>
</evidence>
<dbReference type="EMBL" id="CP042817">
    <property type="protein sequence ID" value="QEJ96804.1"/>
    <property type="molecule type" value="Genomic_DNA"/>
</dbReference>
<dbReference type="EMBL" id="CP042817">
    <property type="protein sequence ID" value="QEJ96893.1"/>
    <property type="molecule type" value="Genomic_DNA"/>
</dbReference>
<dbReference type="RefSeq" id="WP_024751841.1">
    <property type="nucleotide sequence ID" value="NZ_CP027018.1"/>
</dbReference>
<name>A0AAF1DBH7_TREPH</name>
<dbReference type="Pfam" id="PF00881">
    <property type="entry name" value="Nitroreductase"/>
    <property type="match status" value="1"/>
</dbReference>
<gene>
    <name evidence="7" type="ORF">FUT82_01055</name>
    <name evidence="8" type="ORF">FUT82_01595</name>
    <name evidence="9" type="ORF">FUT82_02110</name>
</gene>
<evidence type="ECO:0000313" key="10">
    <source>
        <dbReference type="Proteomes" id="UP000323594"/>
    </source>
</evidence>
<comment type="similarity">
    <text evidence="1 5">Belongs to the flavin oxidoreductase frp family.</text>
</comment>
<feature type="domain" description="Nitroreductase" evidence="6">
    <location>
        <begin position="11"/>
        <end position="168"/>
    </location>
</feature>
<dbReference type="PANTHER" id="PTHR43425:SF2">
    <property type="entry name" value="OXYGEN-INSENSITIVE NADPH NITROREDUCTASE"/>
    <property type="match status" value="1"/>
</dbReference>
<dbReference type="EMBL" id="CP042817">
    <property type="protein sequence ID" value="QEJ96733.1"/>
    <property type="molecule type" value="Genomic_DNA"/>
</dbReference>
<keyword evidence="5" id="KW-0521">NADP</keyword>
<dbReference type="Proteomes" id="UP000323594">
    <property type="component" value="Chromosome"/>
</dbReference>
<sequence>MNEVIKLLQTHSSIRKFDASYVIPEKDLQEIIKASKQAPSWMNGQPYSIIVFNDAKIKEDFAVNVVGAHDKAAKNMNSIKACSVFLLYCIDFYKFTVCGDFSLSDSAEPLMIASVDIGLAMQNAAVATESLRLGCVCIGGIRNQQAHIIEALKLPKFVYPLVGLAIGKPDENTQVKPRLPDSVNVFYNRYDAAQVQEKDLQAYNQTMKDFAVQSGYTTEDWINKFLEFYTKPHYAKNTDEMLAKHGLIKKN</sequence>
<dbReference type="Gene3D" id="3.40.109.10">
    <property type="entry name" value="NADH Oxidase"/>
    <property type="match status" value="1"/>
</dbReference>
<dbReference type="InterPro" id="IPR029479">
    <property type="entry name" value="Nitroreductase"/>
</dbReference>
<keyword evidence="2 5" id="KW-0285">Flavoprotein</keyword>
<dbReference type="SUPFAM" id="SSF55469">
    <property type="entry name" value="FMN-dependent nitroreductase-like"/>
    <property type="match status" value="1"/>
</dbReference>